<dbReference type="KEGG" id="ptrr:90955292"/>
<dbReference type="Pfam" id="PF00005">
    <property type="entry name" value="ABC_tran"/>
    <property type="match status" value="2"/>
</dbReference>
<dbReference type="InterPro" id="IPR002156">
    <property type="entry name" value="RNaseH_domain"/>
</dbReference>
<dbReference type="PANTHER" id="PTHR43394">
    <property type="entry name" value="ATP-DEPENDENT PERMEASE MDL1, MITOCHONDRIAL"/>
    <property type="match status" value="1"/>
</dbReference>
<dbReference type="GO" id="GO:0004523">
    <property type="term" value="F:RNA-DNA hybrid ribonuclease activity"/>
    <property type="evidence" value="ECO:0007669"/>
    <property type="project" value="InterPro"/>
</dbReference>
<evidence type="ECO:0000256" key="7">
    <source>
        <dbReference type="ARBA" id="ARBA00022989"/>
    </source>
</evidence>
<sequence length="1218" mass="135541">MLGYRPIPTEENIELDRFSEFENAGEDGLTEEEELVIKRQLDVRNGNIDYSTLLRQATRTEIFIMSVSFAMSIIEGASLPLMTIAYGSYTGSYASFSTNKMSSEQFEKHMNKITLYYIYLGIGIFICNYIGTFSLLYTAEKITERLRQRYMRALFRQNIGFFDFLGSGEITARISSDMVLIQNGLGQKVFLFASAVSRSIAALVIGLSQGWKLTLILLEPTLAMVSMVVFCSKRMSKNQTRAMEEYASASTFAEEVFSSARNFTAYGMQKRLQSKYKVYLDKASRWDYRSKLWLASMIAGMMGLLHLQYALAFWKGDQFIHSGQLSVSKVATITACVKIAGVSFVNSLPHFQAFVQAFTAASKVFNVIQRKSPIDPERYDGKIPGDIFGNIDFVKIKHVYPSRPDVIVLKEFNLSIKSGMIVALVGASGSGKSTVLGLLERFYLPVAGQILLDGTDISTLNLRWLRGQIAIVTQEPVLFNVSIYESIEHGLIKTRYEHASETVKKELVENAARLANAHNFIMELPEGYHTRVGECGSSLSGGQKQRIAIARAIVSNPKILLLDEATAALDAKSEKIVQEALNKASMDRTTIVIAHRLSTITNADMIVVMSDGQIVEQGNHNELIKHRGVYESLIRAQELRTHIESTNGPSEMLAGCEVSSKPKRVATNTSASSSTLPMERHIEKPLKYTLLQFYVIIGAILDGTEDASSAFSFAPEISGAAAAALLLKTSLSSIPTIDTSSHNGKKIVCLSGKVEFRSVHFSYPGHTRRRVLCGTTFTVKPGQFVAFVGSSGSGKSTVMALLERFYDPTDGLVLVDDMDLRDYNIQDYRAQLAIVSQETTLYTGTIRENILADMDDIDEDLIAKACKDANIYEFIISLPNGFNTVVGTKGILLSGGQRQRIAIARALLRNPKILLLDEATSALDSTSERLVQNALDAASHGRTTIAIAHRLFDKTIFRWPFLCVYLELEYKFRPWENLNYKVTVSKKTKEEEANAHADYILSRSGDNFTAIYSDASQHDKGIGIGVGVVAYSSTHEETFSQKTNIGCSQLVYNGELEGIAQAFEHAAIVAQEGQEIYVYADNQAAIHRLNNLSDNPGQQWLLRCIRAAKRITTKKASIHLQWAPGHNDVKGNEKADTLAKEAAKERPTTSTIASLAYLGTEINKIQKTEQLIEYKRYTDRPTKNRSSYSRIFKLNTHTTIKLLYYYISIRVLYQSVTM</sequence>
<evidence type="ECO:0000256" key="9">
    <source>
        <dbReference type="SAM" id="Phobius"/>
    </source>
</evidence>
<dbReference type="FunFam" id="3.40.50.300:FF:000967">
    <property type="entry name" value="ABC multidrug transporter mdr4"/>
    <property type="match status" value="1"/>
</dbReference>
<evidence type="ECO:0000256" key="8">
    <source>
        <dbReference type="ARBA" id="ARBA00023136"/>
    </source>
</evidence>
<evidence type="ECO:0000256" key="4">
    <source>
        <dbReference type="ARBA" id="ARBA00022692"/>
    </source>
</evidence>
<dbReference type="PROSITE" id="PS50893">
    <property type="entry name" value="ABC_TRANSPORTER_2"/>
    <property type="match status" value="2"/>
</dbReference>
<comment type="caution">
    <text evidence="13">The sequence shown here is derived from an EMBL/GenBank/DDBJ whole genome shotgun (WGS) entry which is preliminary data.</text>
</comment>
<dbReference type="RefSeq" id="XP_065963897.1">
    <property type="nucleotide sequence ID" value="XM_066105270.1"/>
</dbReference>
<evidence type="ECO:0000259" key="12">
    <source>
        <dbReference type="PROSITE" id="PS50929"/>
    </source>
</evidence>
<dbReference type="PROSITE" id="PS50879">
    <property type="entry name" value="RNASE_H_1"/>
    <property type="match status" value="1"/>
</dbReference>
<dbReference type="GO" id="GO:0016887">
    <property type="term" value="F:ATP hydrolysis activity"/>
    <property type="evidence" value="ECO:0007669"/>
    <property type="project" value="InterPro"/>
</dbReference>
<dbReference type="Gene3D" id="3.30.420.10">
    <property type="entry name" value="Ribonuclease H-like superfamily/Ribonuclease H"/>
    <property type="match status" value="1"/>
</dbReference>
<dbReference type="Pfam" id="PF00664">
    <property type="entry name" value="ABC_membrane"/>
    <property type="match status" value="1"/>
</dbReference>
<dbReference type="InterPro" id="IPR017871">
    <property type="entry name" value="ABC_transporter-like_CS"/>
</dbReference>
<feature type="transmembrane region" description="Helical" evidence="9">
    <location>
        <begin position="116"/>
        <end position="139"/>
    </location>
</feature>
<dbReference type="SMART" id="SM00382">
    <property type="entry name" value="AAA"/>
    <property type="match status" value="2"/>
</dbReference>
<dbReference type="Proteomes" id="UP000245464">
    <property type="component" value="Chromosome 2"/>
</dbReference>
<evidence type="ECO:0000256" key="6">
    <source>
        <dbReference type="ARBA" id="ARBA00022840"/>
    </source>
</evidence>
<feature type="transmembrane region" description="Helical" evidence="9">
    <location>
        <begin position="189"/>
        <end position="207"/>
    </location>
</feature>
<dbReference type="InterPro" id="IPR011527">
    <property type="entry name" value="ABC1_TM_dom"/>
</dbReference>
<proteinExistence type="inferred from homology"/>
<reference evidence="13 14" key="1">
    <citation type="journal article" date="2018" name="BMC Genomics">
        <title>Comparative genomics of the wheat fungal pathogen Pyrenophora tritici-repentis reveals chromosomal variations and genome plasticity.</title>
        <authorList>
            <person name="Moolhuijzen P."/>
            <person name="See P.T."/>
            <person name="Hane J.K."/>
            <person name="Shi G."/>
            <person name="Liu Z."/>
            <person name="Oliver R.P."/>
            <person name="Moffat C.S."/>
        </authorList>
    </citation>
    <scope>NUCLEOTIDE SEQUENCE [LARGE SCALE GENOMIC DNA]</scope>
    <source>
        <strain evidence="13">M4</strain>
    </source>
</reference>
<feature type="transmembrane region" description="Helical" evidence="9">
    <location>
        <begin position="213"/>
        <end position="231"/>
    </location>
</feature>
<dbReference type="SUPFAM" id="SSF52540">
    <property type="entry name" value="P-loop containing nucleoside triphosphate hydrolases"/>
    <property type="match status" value="2"/>
</dbReference>
<keyword evidence="4 9" id="KW-0812">Transmembrane</keyword>
<dbReference type="EMBL" id="NQIK02000002">
    <property type="protein sequence ID" value="KAF7574049.1"/>
    <property type="molecule type" value="Genomic_DNA"/>
</dbReference>
<evidence type="ECO:0000256" key="2">
    <source>
        <dbReference type="ARBA" id="ARBA00007577"/>
    </source>
</evidence>
<dbReference type="SUPFAM" id="SSF90123">
    <property type="entry name" value="ABC transporter transmembrane region"/>
    <property type="match status" value="1"/>
</dbReference>
<dbReference type="InterPro" id="IPR003593">
    <property type="entry name" value="AAA+_ATPase"/>
</dbReference>
<dbReference type="Gene3D" id="1.20.1560.10">
    <property type="entry name" value="ABC transporter type 1, transmembrane domain"/>
    <property type="match status" value="1"/>
</dbReference>
<dbReference type="GO" id="GO:0015421">
    <property type="term" value="F:ABC-type oligopeptide transporter activity"/>
    <property type="evidence" value="ECO:0007669"/>
    <property type="project" value="TreeGrafter"/>
</dbReference>
<evidence type="ECO:0000313" key="13">
    <source>
        <dbReference type="EMBL" id="KAF7574049.1"/>
    </source>
</evidence>
<dbReference type="PROSITE" id="PS50929">
    <property type="entry name" value="ABC_TM1F"/>
    <property type="match status" value="1"/>
</dbReference>
<dbReference type="CDD" id="cd18577">
    <property type="entry name" value="ABC_6TM_Pgp_ABCB1_D1_like"/>
    <property type="match status" value="1"/>
</dbReference>
<comment type="subcellular location">
    <subcellularLocation>
        <location evidence="1">Membrane</location>
        <topology evidence="1">Multi-pass membrane protein</topology>
    </subcellularLocation>
</comment>
<keyword evidence="6" id="KW-0067">ATP-binding</keyword>
<gene>
    <name evidence="13" type="ORF">PtrM4_056720</name>
</gene>
<dbReference type="GO" id="GO:0003676">
    <property type="term" value="F:nucleic acid binding"/>
    <property type="evidence" value="ECO:0007669"/>
    <property type="project" value="InterPro"/>
</dbReference>
<evidence type="ECO:0000259" key="11">
    <source>
        <dbReference type="PROSITE" id="PS50893"/>
    </source>
</evidence>
<dbReference type="InterPro" id="IPR027417">
    <property type="entry name" value="P-loop_NTPase"/>
</dbReference>
<dbReference type="InterPro" id="IPR036640">
    <property type="entry name" value="ABC1_TM_sf"/>
</dbReference>
<protein>
    <submittedName>
        <fullName evidence="13">MdlB, ABC-type multidrug transport system, ATPase and permease component</fullName>
    </submittedName>
</protein>
<dbReference type="CDD" id="cd03249">
    <property type="entry name" value="ABC_MTABC3_MDL1_MDL2"/>
    <property type="match status" value="1"/>
</dbReference>
<keyword evidence="8 9" id="KW-0472">Membrane</keyword>
<dbReference type="InterPro" id="IPR003439">
    <property type="entry name" value="ABC_transporter-like_ATP-bd"/>
</dbReference>
<dbReference type="SUPFAM" id="SSF53098">
    <property type="entry name" value="Ribonuclease H-like"/>
    <property type="match status" value="1"/>
</dbReference>
<evidence type="ECO:0000256" key="3">
    <source>
        <dbReference type="ARBA" id="ARBA00022448"/>
    </source>
</evidence>
<accession>A0A834S1Y9</accession>
<dbReference type="GeneID" id="90955292"/>
<dbReference type="AlphaFoldDB" id="A0A834S1Y9"/>
<comment type="similarity">
    <text evidence="2">Belongs to the ABC transporter superfamily. ABCB family. Multidrug resistance exporter (TC 3.A.1.201) subfamily.</text>
</comment>
<dbReference type="InterPro" id="IPR012337">
    <property type="entry name" value="RNaseH-like_sf"/>
</dbReference>
<keyword evidence="3" id="KW-0813">Transport</keyword>
<evidence type="ECO:0000313" key="14">
    <source>
        <dbReference type="Proteomes" id="UP000245464"/>
    </source>
</evidence>
<evidence type="ECO:0000256" key="5">
    <source>
        <dbReference type="ARBA" id="ARBA00022741"/>
    </source>
</evidence>
<dbReference type="GO" id="GO:0005524">
    <property type="term" value="F:ATP binding"/>
    <property type="evidence" value="ECO:0007669"/>
    <property type="project" value="UniProtKB-KW"/>
</dbReference>
<dbReference type="PROSITE" id="PS00211">
    <property type="entry name" value="ABC_TRANSPORTER_1"/>
    <property type="match status" value="2"/>
</dbReference>
<feature type="domain" description="ABC transporter" evidence="11">
    <location>
        <begin position="754"/>
        <end position="991"/>
    </location>
</feature>
<dbReference type="PANTHER" id="PTHR43394:SF1">
    <property type="entry name" value="ATP-BINDING CASSETTE SUB-FAMILY B MEMBER 10, MITOCHONDRIAL"/>
    <property type="match status" value="1"/>
</dbReference>
<feature type="transmembrane region" description="Helical" evidence="9">
    <location>
        <begin position="62"/>
        <end position="86"/>
    </location>
</feature>
<dbReference type="GO" id="GO:0090374">
    <property type="term" value="P:oligopeptide export from mitochondrion"/>
    <property type="evidence" value="ECO:0007669"/>
    <property type="project" value="TreeGrafter"/>
</dbReference>
<dbReference type="Gene3D" id="3.40.50.300">
    <property type="entry name" value="P-loop containing nucleotide triphosphate hydrolases"/>
    <property type="match status" value="2"/>
</dbReference>
<dbReference type="GO" id="GO:0005743">
    <property type="term" value="C:mitochondrial inner membrane"/>
    <property type="evidence" value="ECO:0007669"/>
    <property type="project" value="TreeGrafter"/>
</dbReference>
<evidence type="ECO:0000256" key="1">
    <source>
        <dbReference type="ARBA" id="ARBA00004141"/>
    </source>
</evidence>
<keyword evidence="5" id="KW-0547">Nucleotide-binding</keyword>
<feature type="domain" description="ABC transmembrane type-1" evidence="12">
    <location>
        <begin position="67"/>
        <end position="356"/>
    </location>
</feature>
<dbReference type="CDD" id="cd09276">
    <property type="entry name" value="Rnase_HI_RT_non_LTR"/>
    <property type="match status" value="1"/>
</dbReference>
<organism evidence="13 14">
    <name type="scientific">Pyrenophora tritici-repentis</name>
    <dbReference type="NCBI Taxonomy" id="45151"/>
    <lineage>
        <taxon>Eukaryota</taxon>
        <taxon>Fungi</taxon>
        <taxon>Dikarya</taxon>
        <taxon>Ascomycota</taxon>
        <taxon>Pezizomycotina</taxon>
        <taxon>Dothideomycetes</taxon>
        <taxon>Pleosporomycetidae</taxon>
        <taxon>Pleosporales</taxon>
        <taxon>Pleosporineae</taxon>
        <taxon>Pleosporaceae</taxon>
        <taxon>Pyrenophora</taxon>
    </lineage>
</organism>
<feature type="transmembrane region" description="Helical" evidence="9">
    <location>
        <begin position="292"/>
        <end position="314"/>
    </location>
</feature>
<dbReference type="InterPro" id="IPR039421">
    <property type="entry name" value="Type_1_exporter"/>
</dbReference>
<dbReference type="FunFam" id="3.40.50.300:FF:000251">
    <property type="entry name" value="ABC transporter B family member 19"/>
    <property type="match status" value="1"/>
</dbReference>
<keyword evidence="7 9" id="KW-1133">Transmembrane helix</keyword>
<name>A0A834S1Y9_9PLEO</name>
<evidence type="ECO:0000259" key="10">
    <source>
        <dbReference type="PROSITE" id="PS50879"/>
    </source>
</evidence>
<dbReference type="Pfam" id="PF00075">
    <property type="entry name" value="RNase_H"/>
    <property type="match status" value="1"/>
</dbReference>
<dbReference type="InterPro" id="IPR036397">
    <property type="entry name" value="RNaseH_sf"/>
</dbReference>
<feature type="domain" description="ABC transporter" evidence="11">
    <location>
        <begin position="394"/>
        <end position="636"/>
    </location>
</feature>
<feature type="domain" description="RNase H type-1" evidence="10">
    <location>
        <begin position="1005"/>
        <end position="1144"/>
    </location>
</feature>